<dbReference type="PANTHER" id="PTHR30349:SF64">
    <property type="entry name" value="PROPHAGE INTEGRASE INTD-RELATED"/>
    <property type="match status" value="1"/>
</dbReference>
<dbReference type="PROSITE" id="PS51898">
    <property type="entry name" value="TYR_RECOMBINASE"/>
    <property type="match status" value="1"/>
</dbReference>
<keyword evidence="10" id="KW-1185">Reference proteome</keyword>
<dbReference type="InterPro" id="IPR004107">
    <property type="entry name" value="Integrase_SAM-like_N"/>
</dbReference>
<name>A0ABT2TW37_9FIRM</name>
<dbReference type="InterPro" id="IPR013762">
    <property type="entry name" value="Integrase-like_cat_sf"/>
</dbReference>
<evidence type="ECO:0000256" key="3">
    <source>
        <dbReference type="ARBA" id="ARBA00022908"/>
    </source>
</evidence>
<evidence type="ECO:0000256" key="1">
    <source>
        <dbReference type="ARBA" id="ARBA00003283"/>
    </source>
</evidence>
<organism evidence="9 10">
    <name type="scientific">Blautia ammoniilytica</name>
    <dbReference type="NCBI Taxonomy" id="2981782"/>
    <lineage>
        <taxon>Bacteria</taxon>
        <taxon>Bacillati</taxon>
        <taxon>Bacillota</taxon>
        <taxon>Clostridia</taxon>
        <taxon>Lachnospirales</taxon>
        <taxon>Lachnospiraceae</taxon>
        <taxon>Blautia</taxon>
    </lineage>
</organism>
<protein>
    <submittedName>
        <fullName evidence="9">Site-specific integrase</fullName>
    </submittedName>
</protein>
<comment type="similarity">
    <text evidence="2">Belongs to the 'phage' integrase family.</text>
</comment>
<dbReference type="PROSITE" id="PS51900">
    <property type="entry name" value="CB"/>
    <property type="match status" value="1"/>
</dbReference>
<accession>A0ABT2TW37</accession>
<dbReference type="Proteomes" id="UP001652409">
    <property type="component" value="Unassembled WGS sequence"/>
</dbReference>
<dbReference type="PANTHER" id="PTHR30349">
    <property type="entry name" value="PHAGE INTEGRASE-RELATED"/>
    <property type="match status" value="1"/>
</dbReference>
<gene>
    <name evidence="9" type="ORF">OCV61_13740</name>
</gene>
<dbReference type="Pfam" id="PF14657">
    <property type="entry name" value="Arm-DNA-bind_4"/>
    <property type="match status" value="1"/>
</dbReference>
<dbReference type="RefSeq" id="WP_158422275.1">
    <property type="nucleotide sequence ID" value="NZ_JAOQJL010000031.1"/>
</dbReference>
<dbReference type="InterPro" id="IPR002104">
    <property type="entry name" value="Integrase_catalytic"/>
</dbReference>
<evidence type="ECO:0000256" key="6">
    <source>
        <dbReference type="PROSITE-ProRule" id="PRU01248"/>
    </source>
</evidence>
<comment type="caution">
    <text evidence="9">The sequence shown here is derived from an EMBL/GenBank/DDBJ whole genome shotgun (WGS) entry which is preliminary data.</text>
</comment>
<sequence length="361" mass="42854">MATYKDEQRGTWYVSFHYYDWTGKNCRKVKRGFKTKREATEWERHFRMKEAADLDMTFEEFVQAYTRDMKPKLKHNTWLTKEHILRTKLLPYFKDKKMRDIRPKDIIQWQNEQISYRDEKGKPYAPTYLKTLQSELSALFNHAVRFYELKSNPVVKAVPLGKGKAEEMLFWTKEEYLKFIEAVKDKPYSYHAFQILYWCGLRVGELLALTPQDIDFDNKVIQVTKSYQRLEGKDVITDPKTPKSKRNVSMPDFLCEELKDYIGRLYGILPTDRIFYLTKSFLHYEMTRGAEKAGVKRIRIHDLRHSHVSLLISMGFSAVSIGNRVGHESVDITYRYAHMFPTEQTQMAKLLNEEFKEGAEE</sequence>
<dbReference type="InterPro" id="IPR028259">
    <property type="entry name" value="AP2-like_int_N"/>
</dbReference>
<evidence type="ECO:0000313" key="10">
    <source>
        <dbReference type="Proteomes" id="UP001652409"/>
    </source>
</evidence>
<dbReference type="Pfam" id="PF14659">
    <property type="entry name" value="Phage_int_SAM_3"/>
    <property type="match status" value="1"/>
</dbReference>
<evidence type="ECO:0000259" key="7">
    <source>
        <dbReference type="PROSITE" id="PS51898"/>
    </source>
</evidence>
<dbReference type="Gene3D" id="1.10.150.130">
    <property type="match status" value="1"/>
</dbReference>
<dbReference type="InterPro" id="IPR044068">
    <property type="entry name" value="CB"/>
</dbReference>
<dbReference type="InterPro" id="IPR050090">
    <property type="entry name" value="Tyrosine_recombinase_XerCD"/>
</dbReference>
<dbReference type="SUPFAM" id="SSF56349">
    <property type="entry name" value="DNA breaking-rejoining enzymes"/>
    <property type="match status" value="1"/>
</dbReference>
<dbReference type="Gene3D" id="1.10.443.10">
    <property type="entry name" value="Intergrase catalytic core"/>
    <property type="match status" value="1"/>
</dbReference>
<evidence type="ECO:0000256" key="4">
    <source>
        <dbReference type="ARBA" id="ARBA00023125"/>
    </source>
</evidence>
<dbReference type="CDD" id="cd01189">
    <property type="entry name" value="INT_ICEBs1_C_like"/>
    <property type="match status" value="1"/>
</dbReference>
<keyword evidence="4 6" id="KW-0238">DNA-binding</keyword>
<reference evidence="9 10" key="1">
    <citation type="journal article" date="2021" name="ISME Commun">
        <title>Automated analysis of genomic sequences facilitates high-throughput and comprehensive description of bacteria.</title>
        <authorList>
            <person name="Hitch T.C.A."/>
        </authorList>
    </citation>
    <scope>NUCLEOTIDE SEQUENCE [LARGE SCALE GENOMIC DNA]</scope>
    <source>
        <strain evidence="9 10">Sanger_23</strain>
    </source>
</reference>
<evidence type="ECO:0000256" key="2">
    <source>
        <dbReference type="ARBA" id="ARBA00008857"/>
    </source>
</evidence>
<dbReference type="InterPro" id="IPR010998">
    <property type="entry name" value="Integrase_recombinase_N"/>
</dbReference>
<comment type="function">
    <text evidence="1">Site-specific tyrosine recombinase, which acts by catalyzing the cutting and rejoining of the recombining DNA molecules.</text>
</comment>
<keyword evidence="5" id="KW-0233">DNA recombination</keyword>
<feature type="domain" description="Tyr recombinase" evidence="7">
    <location>
        <begin position="166"/>
        <end position="349"/>
    </location>
</feature>
<keyword evidence="3" id="KW-0229">DNA integration</keyword>
<feature type="domain" description="Core-binding (CB)" evidence="8">
    <location>
        <begin position="56"/>
        <end position="144"/>
    </location>
</feature>
<evidence type="ECO:0000313" key="9">
    <source>
        <dbReference type="EMBL" id="MCU6766458.1"/>
    </source>
</evidence>
<dbReference type="InterPro" id="IPR011010">
    <property type="entry name" value="DNA_brk_join_enz"/>
</dbReference>
<dbReference type="EMBL" id="JAOQJL010000031">
    <property type="protein sequence ID" value="MCU6766458.1"/>
    <property type="molecule type" value="Genomic_DNA"/>
</dbReference>
<dbReference type="Pfam" id="PF00589">
    <property type="entry name" value="Phage_integrase"/>
    <property type="match status" value="1"/>
</dbReference>
<evidence type="ECO:0000259" key="8">
    <source>
        <dbReference type="PROSITE" id="PS51900"/>
    </source>
</evidence>
<proteinExistence type="inferred from homology"/>
<evidence type="ECO:0000256" key="5">
    <source>
        <dbReference type="ARBA" id="ARBA00023172"/>
    </source>
</evidence>